<feature type="coiled-coil region" evidence="3">
    <location>
        <begin position="115"/>
        <end position="144"/>
    </location>
</feature>
<dbReference type="InterPro" id="IPR011006">
    <property type="entry name" value="CheY-like_superfamily"/>
</dbReference>
<dbReference type="PANTHER" id="PTHR44591">
    <property type="entry name" value="STRESS RESPONSE REGULATOR PROTEIN 1"/>
    <property type="match status" value="1"/>
</dbReference>
<accession>A0A7C3Z115</accession>
<dbReference type="SUPFAM" id="SSF52172">
    <property type="entry name" value="CheY-like"/>
    <property type="match status" value="1"/>
</dbReference>
<evidence type="ECO:0000259" key="4">
    <source>
        <dbReference type="PROSITE" id="PS50110"/>
    </source>
</evidence>
<evidence type="ECO:0000313" key="5">
    <source>
        <dbReference type="EMBL" id="HGF34089.1"/>
    </source>
</evidence>
<gene>
    <name evidence="5" type="ORF">ENW96_06825</name>
</gene>
<organism evidence="5">
    <name type="scientific">Desulfobacca acetoxidans</name>
    <dbReference type="NCBI Taxonomy" id="60893"/>
    <lineage>
        <taxon>Bacteria</taxon>
        <taxon>Pseudomonadati</taxon>
        <taxon>Thermodesulfobacteriota</taxon>
        <taxon>Desulfobaccia</taxon>
        <taxon>Desulfobaccales</taxon>
        <taxon>Desulfobaccaceae</taxon>
        <taxon>Desulfobacca</taxon>
    </lineage>
</organism>
<name>A0A7C3Z115_9BACT</name>
<dbReference type="PANTHER" id="PTHR44591:SF3">
    <property type="entry name" value="RESPONSE REGULATORY DOMAIN-CONTAINING PROTEIN"/>
    <property type="match status" value="1"/>
</dbReference>
<feature type="modified residue" description="4-aspartylphosphate" evidence="2">
    <location>
        <position position="65"/>
    </location>
</feature>
<feature type="domain" description="Response regulatory" evidence="4">
    <location>
        <begin position="15"/>
        <end position="126"/>
    </location>
</feature>
<comment type="caution">
    <text evidence="5">The sequence shown here is derived from an EMBL/GenBank/DDBJ whole genome shotgun (WGS) entry which is preliminary data.</text>
</comment>
<keyword evidence="1 2" id="KW-0597">Phosphoprotein</keyword>
<dbReference type="Gene3D" id="3.40.50.2300">
    <property type="match status" value="1"/>
</dbReference>
<reference evidence="5" key="1">
    <citation type="journal article" date="2020" name="mSystems">
        <title>Genome- and Community-Level Interaction Insights into Carbon Utilization and Element Cycling Functions of Hydrothermarchaeota in Hydrothermal Sediment.</title>
        <authorList>
            <person name="Zhou Z."/>
            <person name="Liu Y."/>
            <person name="Xu W."/>
            <person name="Pan J."/>
            <person name="Luo Z.H."/>
            <person name="Li M."/>
        </authorList>
    </citation>
    <scope>NUCLEOTIDE SEQUENCE [LARGE SCALE GENOMIC DNA]</scope>
    <source>
        <strain evidence="5">SpSt-897</strain>
    </source>
</reference>
<dbReference type="CDD" id="cd00156">
    <property type="entry name" value="REC"/>
    <property type="match status" value="1"/>
</dbReference>
<dbReference type="AlphaFoldDB" id="A0A7C3Z115"/>
<proteinExistence type="predicted"/>
<dbReference type="PROSITE" id="PS50110">
    <property type="entry name" value="RESPONSE_REGULATORY"/>
    <property type="match status" value="1"/>
</dbReference>
<protein>
    <submittedName>
        <fullName evidence="5">Response regulator</fullName>
    </submittedName>
</protein>
<evidence type="ECO:0000256" key="1">
    <source>
        <dbReference type="ARBA" id="ARBA00022553"/>
    </source>
</evidence>
<dbReference type="SMART" id="SM00448">
    <property type="entry name" value="REC"/>
    <property type="match status" value="1"/>
</dbReference>
<dbReference type="EMBL" id="DTMF01000172">
    <property type="protein sequence ID" value="HGF34089.1"/>
    <property type="molecule type" value="Genomic_DNA"/>
</dbReference>
<dbReference type="GO" id="GO:0000160">
    <property type="term" value="P:phosphorelay signal transduction system"/>
    <property type="evidence" value="ECO:0007669"/>
    <property type="project" value="InterPro"/>
</dbReference>
<keyword evidence="3" id="KW-0175">Coiled coil</keyword>
<dbReference type="Pfam" id="PF00072">
    <property type="entry name" value="Response_reg"/>
    <property type="match status" value="1"/>
</dbReference>
<sequence>MWTITSTGYSQCRGRILVVDQDDWCREFLSQVIKLWGFGEYNLARSVEEANVLLDQNPFDVLITDLNLPQYYQFLEDIKQRFPGMRLIVMLHQRSQIRQVVHLDQIEVVVKPLSLDEMARKIREAILSKQRHKAEEEILRLKREVFRF</sequence>
<evidence type="ECO:0000256" key="2">
    <source>
        <dbReference type="PROSITE-ProRule" id="PRU00169"/>
    </source>
</evidence>
<dbReference type="InterPro" id="IPR050595">
    <property type="entry name" value="Bact_response_regulator"/>
</dbReference>
<evidence type="ECO:0000256" key="3">
    <source>
        <dbReference type="SAM" id="Coils"/>
    </source>
</evidence>
<dbReference type="InterPro" id="IPR001789">
    <property type="entry name" value="Sig_transdc_resp-reg_receiver"/>
</dbReference>